<keyword evidence="2" id="KW-1185">Reference proteome</keyword>
<reference evidence="1" key="1">
    <citation type="submission" date="2021-01" db="EMBL/GenBank/DDBJ databases">
        <title>Draft genome sequence of Acholeplasmataceae bacterium strain Mahy22.</title>
        <authorList>
            <person name="Watanabe M."/>
            <person name="Kojima H."/>
            <person name="Fukui M."/>
        </authorList>
    </citation>
    <scope>NUCLEOTIDE SEQUENCE</scope>
    <source>
        <strain evidence="1">Mahy22</strain>
    </source>
</reference>
<dbReference type="AlphaFoldDB" id="A0A7U9TIU3"/>
<gene>
    <name evidence="1" type="ORF">MPAN_004980</name>
</gene>
<dbReference type="Proteomes" id="UP000620133">
    <property type="component" value="Chromosome"/>
</dbReference>
<dbReference type="EMBL" id="AP024412">
    <property type="protein sequence ID" value="BCR35605.1"/>
    <property type="molecule type" value="Genomic_DNA"/>
</dbReference>
<dbReference type="RefSeq" id="WP_176238451.1">
    <property type="nucleotide sequence ID" value="NZ_AP024412.1"/>
</dbReference>
<proteinExistence type="predicted"/>
<accession>A0A7U9TIU3</accession>
<protein>
    <submittedName>
        <fullName evidence="1">Uncharacterized protein</fullName>
    </submittedName>
</protein>
<evidence type="ECO:0000313" key="1">
    <source>
        <dbReference type="EMBL" id="BCR35605.1"/>
    </source>
</evidence>
<name>A0A7U9TIU3_9MOLU</name>
<organism evidence="1 2">
    <name type="scientific">Mariniplasma anaerobium</name>
    <dbReference type="NCBI Taxonomy" id="2735436"/>
    <lineage>
        <taxon>Bacteria</taxon>
        <taxon>Bacillati</taxon>
        <taxon>Mycoplasmatota</taxon>
        <taxon>Mollicutes</taxon>
        <taxon>Acholeplasmatales</taxon>
        <taxon>Acholeplasmataceae</taxon>
        <taxon>Mariniplasma</taxon>
    </lineage>
</organism>
<evidence type="ECO:0000313" key="2">
    <source>
        <dbReference type="Proteomes" id="UP000620133"/>
    </source>
</evidence>
<dbReference type="PROSITE" id="PS51257">
    <property type="entry name" value="PROKAR_LIPOPROTEIN"/>
    <property type="match status" value="1"/>
</dbReference>
<sequence length="435" mass="51072">MKKISIAFMIIVTIIMLSSCALVSVDIGNENSIFDNTSVQTAQEIKEKINFYKTKLLTLIDQPLSNRLNKKLSTVIGPGKEQYSREELPLEYDYPYNPDEVDSEFIMTKTMLLSEYEEAIDVCNEFKEDSFCTAELDDYNVYLKVLSEEDKLYIEAYRYQSLPEYNNYYSVSVDMIYLNYVNENVYLEYVRDYYEQSDRLELHDRYYDAFCESGEMLNVHVNMKKDDEVFYQYYVKSSQNVFMFSNSEEGLGFNYTDTENEKFYSVTFDATGEMQQNFISYGMYNPTLRYSQGSYIPGDKIRLTWNLLDVDGWNQVVVDENGYDEVYLDEVELLTDFMTDISIQDYTTAMTSISISEEELTQDVLNLSNYGLLYDTVSYNQFMIDRTYLVNHYIDILESHYFDEDMSENRVKLLGMFPFVGDDEIVSDLFAQMKG</sequence>
<dbReference type="KEGG" id="manr:MPAN_004980"/>